<reference evidence="1 2" key="1">
    <citation type="submission" date="2012-08" db="EMBL/GenBank/DDBJ databases">
        <title>Whole genome shotgun sequence of Kineosphaera limosa NBRC 100340.</title>
        <authorList>
            <person name="Yoshida I."/>
            <person name="Isaki S."/>
            <person name="Hosoyama A."/>
            <person name="Tsuchikane K."/>
            <person name="Katsumata H."/>
            <person name="Ando Y."/>
            <person name="Ohji S."/>
            <person name="Hamada M."/>
            <person name="Tamura T."/>
            <person name="Yamazoe A."/>
            <person name="Yamazaki S."/>
            <person name="Fujita N."/>
        </authorList>
    </citation>
    <scope>NUCLEOTIDE SEQUENCE [LARGE SCALE GENOMIC DNA]</scope>
    <source>
        <strain evidence="1 2">NBRC 100340</strain>
    </source>
</reference>
<dbReference type="STRING" id="1184609.KILIM_079_00020"/>
<keyword evidence="2" id="KW-1185">Reference proteome</keyword>
<organism evidence="1 2">
    <name type="scientific">Kineosphaera limosa NBRC 100340</name>
    <dbReference type="NCBI Taxonomy" id="1184609"/>
    <lineage>
        <taxon>Bacteria</taxon>
        <taxon>Bacillati</taxon>
        <taxon>Actinomycetota</taxon>
        <taxon>Actinomycetes</taxon>
        <taxon>Micrococcales</taxon>
        <taxon>Dermatophilaceae</taxon>
        <taxon>Kineosphaera</taxon>
    </lineage>
</organism>
<protein>
    <submittedName>
        <fullName evidence="1">Uncharacterized protein</fullName>
    </submittedName>
</protein>
<dbReference type="RefSeq" id="WP_006594236.1">
    <property type="nucleotide sequence ID" value="NZ_BAHD01000079.1"/>
</dbReference>
<name>K6XFT7_9MICO</name>
<evidence type="ECO:0000313" key="1">
    <source>
        <dbReference type="EMBL" id="GAB97704.1"/>
    </source>
</evidence>
<accession>K6XFT7</accession>
<proteinExistence type="predicted"/>
<gene>
    <name evidence="1" type="ORF">KILIM_079_00020</name>
</gene>
<dbReference type="Proteomes" id="UP000008366">
    <property type="component" value="Unassembled WGS sequence"/>
</dbReference>
<comment type="caution">
    <text evidence="1">The sequence shown here is derived from an EMBL/GenBank/DDBJ whole genome shotgun (WGS) entry which is preliminary data.</text>
</comment>
<dbReference type="eggNOG" id="ENOG502ZB7T">
    <property type="taxonomic scope" value="Bacteria"/>
</dbReference>
<dbReference type="OrthoDB" id="3722887at2"/>
<sequence>MSSQFAIAPQAPGAMGEDVAAEVLLAYLDELGTWRDRRRVELDELDEACLRSPERDALTPDILLSMALWQAVAQRHDLLVATWDSGRVLAAERRRLTTLIWGRLDQRAAAGNALAVSLPEACRLSDTLAASLRSRLRLEGAEPDVSARVRDLRASVERIRDQVAAIPAKNRESAEQVLVGLDRRLVDVTERARRGADVGGLLPALEAETARTERDLIVASAQRAKTKNDLATAKQRRDELAARGQALRGLAAKAVASVTPAPTLAVPDVTALGDPDAAGVGEYLARLDRVEAALEAVYRAYSGALARRDELAGQLQGYAAKAAGLPQTVAADVAGLTDLAREELAQTPVALDRLAALAAAQQAYISAYERAEHPAAAKEGGQR</sequence>
<dbReference type="EMBL" id="BAHD01000079">
    <property type="protein sequence ID" value="GAB97704.1"/>
    <property type="molecule type" value="Genomic_DNA"/>
</dbReference>
<dbReference type="AlphaFoldDB" id="K6XFT7"/>
<evidence type="ECO:0000313" key="2">
    <source>
        <dbReference type="Proteomes" id="UP000008366"/>
    </source>
</evidence>